<sequence>MASDSSTGKPVSVLFVCLGNICRSPMAEGVFRNITNFGTSSQHPLISTIDSCGTAAYHAGNRPDSRTMAVLRKNGLTDYKHSARAVQVPQDFERFDYILAMDESNYANLREMARRAQKSGKLDAAAVERVRMFGEFGGKNAKEEIDDPYYGGQSGFETTYEQALKFGQGLLKHIEVEAEANK</sequence>
<evidence type="ECO:0000256" key="4">
    <source>
        <dbReference type="PIRSR" id="PIRSR617867-1"/>
    </source>
</evidence>
<feature type="active site" description="Nucleophile" evidence="4">
    <location>
        <position position="17"/>
    </location>
</feature>
<evidence type="ECO:0000256" key="2">
    <source>
        <dbReference type="ARBA" id="ARBA00022801"/>
    </source>
</evidence>
<dbReference type="PANTHER" id="PTHR11717">
    <property type="entry name" value="LOW MOLECULAR WEIGHT PROTEIN TYROSINE PHOSPHATASE"/>
    <property type="match status" value="1"/>
</dbReference>
<dbReference type="Proteomes" id="UP000504637">
    <property type="component" value="Unplaced"/>
</dbReference>
<organism evidence="7">
    <name type="scientific">Dissoconium aciculare CBS 342.82</name>
    <dbReference type="NCBI Taxonomy" id="1314786"/>
    <lineage>
        <taxon>Eukaryota</taxon>
        <taxon>Fungi</taxon>
        <taxon>Dikarya</taxon>
        <taxon>Ascomycota</taxon>
        <taxon>Pezizomycotina</taxon>
        <taxon>Dothideomycetes</taxon>
        <taxon>Dothideomycetidae</taxon>
        <taxon>Mycosphaerellales</taxon>
        <taxon>Dissoconiaceae</taxon>
        <taxon>Dissoconium</taxon>
    </lineage>
</organism>
<dbReference type="GeneID" id="54358803"/>
<dbReference type="InterPro" id="IPR023485">
    <property type="entry name" value="Ptyr_pPase"/>
</dbReference>
<feature type="domain" description="Phosphotyrosine protein phosphatase I" evidence="5">
    <location>
        <begin position="11"/>
        <end position="173"/>
    </location>
</feature>
<dbReference type="AlphaFoldDB" id="A0A6J3MCU6"/>
<dbReference type="InterPro" id="IPR050438">
    <property type="entry name" value="LMW_PTPase"/>
</dbReference>
<dbReference type="InterPro" id="IPR017867">
    <property type="entry name" value="Tyr_phospatase_low_mol_wt"/>
</dbReference>
<dbReference type="Pfam" id="PF01451">
    <property type="entry name" value="LMWPc"/>
    <property type="match status" value="1"/>
</dbReference>
<evidence type="ECO:0000259" key="5">
    <source>
        <dbReference type="SMART" id="SM00226"/>
    </source>
</evidence>
<dbReference type="InterPro" id="IPR036196">
    <property type="entry name" value="Ptyr_pPase_sf"/>
</dbReference>
<evidence type="ECO:0000313" key="7">
    <source>
        <dbReference type="RefSeq" id="XP_033462450.1"/>
    </source>
</evidence>
<dbReference type="PRINTS" id="PR00719">
    <property type="entry name" value="LMWPTPASE"/>
</dbReference>
<evidence type="ECO:0000256" key="1">
    <source>
        <dbReference type="ARBA" id="ARBA00011063"/>
    </source>
</evidence>
<reference evidence="7" key="1">
    <citation type="submission" date="2020-01" db="EMBL/GenBank/DDBJ databases">
        <authorList>
            <consortium name="DOE Joint Genome Institute"/>
            <person name="Haridas S."/>
            <person name="Albert R."/>
            <person name="Binder M."/>
            <person name="Bloem J."/>
            <person name="Labutti K."/>
            <person name="Salamov A."/>
            <person name="Andreopoulos B."/>
            <person name="Baker S.E."/>
            <person name="Barry K."/>
            <person name="Bills G."/>
            <person name="Bluhm B.H."/>
            <person name="Cannon C."/>
            <person name="Castanera R."/>
            <person name="Culley D.E."/>
            <person name="Daum C."/>
            <person name="Ezra D."/>
            <person name="Gonzalez J.B."/>
            <person name="Henrissat B."/>
            <person name="Kuo A."/>
            <person name="Liang C."/>
            <person name="Lipzen A."/>
            <person name="Lutzoni F."/>
            <person name="Magnuson J."/>
            <person name="Mondo S."/>
            <person name="Nolan M."/>
            <person name="Ohm R."/>
            <person name="Pangilinan J."/>
            <person name="Park H.-J."/>
            <person name="Ramirez L."/>
            <person name="Alfaro M."/>
            <person name="Sun H."/>
            <person name="Tritt A."/>
            <person name="Yoshinaga Y."/>
            <person name="Zwiers L.-H."/>
            <person name="Turgeon B.G."/>
            <person name="Goodwin S.B."/>
            <person name="Spatafora J.W."/>
            <person name="Crous P.W."/>
            <person name="Grigoriev I.V."/>
        </authorList>
    </citation>
    <scope>NUCLEOTIDE SEQUENCE</scope>
    <source>
        <strain evidence="7">CBS 342.82</strain>
    </source>
</reference>
<keyword evidence="6" id="KW-1185">Reference proteome</keyword>
<dbReference type="SUPFAM" id="SSF52788">
    <property type="entry name" value="Phosphotyrosine protein phosphatases I"/>
    <property type="match status" value="1"/>
</dbReference>
<proteinExistence type="inferred from homology"/>
<dbReference type="Gene3D" id="3.40.50.2300">
    <property type="match status" value="1"/>
</dbReference>
<accession>A0A6J3MCU6</accession>
<evidence type="ECO:0000256" key="3">
    <source>
        <dbReference type="ARBA" id="ARBA00022912"/>
    </source>
</evidence>
<keyword evidence="3" id="KW-0904">Protein phosphatase</keyword>
<dbReference type="PANTHER" id="PTHR11717:SF7">
    <property type="entry name" value="LOW MOLECULAR WEIGHT PHOSPHOTYROSINE PROTEIN PHOSPHATASE"/>
    <property type="match status" value="1"/>
</dbReference>
<dbReference type="RefSeq" id="XP_033462450.1">
    <property type="nucleotide sequence ID" value="XM_033601003.1"/>
</dbReference>
<dbReference type="OrthoDB" id="3388at2759"/>
<dbReference type="CDD" id="cd16343">
    <property type="entry name" value="LMWPTP"/>
    <property type="match status" value="1"/>
</dbReference>
<reference evidence="7" key="3">
    <citation type="submission" date="2025-08" db="UniProtKB">
        <authorList>
            <consortium name="RefSeq"/>
        </authorList>
    </citation>
    <scope>IDENTIFICATION</scope>
    <source>
        <strain evidence="7">CBS 342.82</strain>
    </source>
</reference>
<feature type="active site" description="Proton donor" evidence="4">
    <location>
        <position position="147"/>
    </location>
</feature>
<comment type="similarity">
    <text evidence="1">Belongs to the low molecular weight phosphotyrosine protein phosphatase family.</text>
</comment>
<keyword evidence="2" id="KW-0378">Hydrolase</keyword>
<protein>
    <submittedName>
        <fullName evidence="7">Tyrosine protein phosphatase 1</fullName>
    </submittedName>
</protein>
<evidence type="ECO:0000313" key="6">
    <source>
        <dbReference type="Proteomes" id="UP000504637"/>
    </source>
</evidence>
<gene>
    <name evidence="7" type="ORF">K489DRAFT_314373</name>
</gene>
<name>A0A6J3MCU6_9PEZI</name>
<dbReference type="GO" id="GO:0004725">
    <property type="term" value="F:protein tyrosine phosphatase activity"/>
    <property type="evidence" value="ECO:0007669"/>
    <property type="project" value="InterPro"/>
</dbReference>
<dbReference type="SMART" id="SM00226">
    <property type="entry name" value="LMWPc"/>
    <property type="match status" value="1"/>
</dbReference>
<reference evidence="7" key="2">
    <citation type="submission" date="2020-04" db="EMBL/GenBank/DDBJ databases">
        <authorList>
            <consortium name="NCBI Genome Project"/>
        </authorList>
    </citation>
    <scope>NUCLEOTIDE SEQUENCE</scope>
    <source>
        <strain evidence="7">CBS 342.82</strain>
    </source>
</reference>
<feature type="active site" evidence="4">
    <location>
        <position position="23"/>
    </location>
</feature>